<dbReference type="Pfam" id="PF00400">
    <property type="entry name" value="WD40"/>
    <property type="match status" value="2"/>
</dbReference>
<dbReference type="GO" id="GO:0003824">
    <property type="term" value="F:catalytic activity"/>
    <property type="evidence" value="ECO:0007669"/>
    <property type="project" value="InterPro"/>
</dbReference>
<evidence type="ECO:0000313" key="5">
    <source>
        <dbReference type="Proteomes" id="UP000801864"/>
    </source>
</evidence>
<evidence type="ECO:0000259" key="3">
    <source>
        <dbReference type="Pfam" id="PF24883"/>
    </source>
</evidence>
<keyword evidence="2" id="KW-0853">WD repeat</keyword>
<dbReference type="InterPro" id="IPR001680">
    <property type="entry name" value="WD40_rpt"/>
</dbReference>
<dbReference type="PROSITE" id="PS50294">
    <property type="entry name" value="WD_REPEATS_REGION"/>
    <property type="match status" value="1"/>
</dbReference>
<evidence type="ECO:0000313" key="4">
    <source>
        <dbReference type="EMBL" id="KAF3065637.1"/>
    </source>
</evidence>
<name>A0A9P4X945_9HYPO</name>
<dbReference type="Proteomes" id="UP000801864">
    <property type="component" value="Unassembled WGS sequence"/>
</dbReference>
<dbReference type="SMART" id="SM00320">
    <property type="entry name" value="WD40"/>
    <property type="match status" value="8"/>
</dbReference>
<dbReference type="Gene3D" id="2.130.10.10">
    <property type="entry name" value="YVTN repeat-like/Quinoprotein amine dehydrogenase"/>
    <property type="match status" value="3"/>
</dbReference>
<dbReference type="InterPro" id="IPR011047">
    <property type="entry name" value="Quinoprotein_ADH-like_sf"/>
</dbReference>
<reference evidence="4 5" key="1">
    <citation type="submission" date="2018-06" db="EMBL/GenBank/DDBJ databases">
        <title>Genome analysis of cellulolytic fungus Trichoderma lentiforme CFAM-422.</title>
        <authorList>
            <person name="Steindorff A.S."/>
            <person name="Formighieri E.F."/>
            <person name="Midorikawa G.E.O."/>
            <person name="Tamietti M.S."/>
            <person name="Ramos E.Z."/>
            <person name="Silva A.S."/>
            <person name="Bon E.P.S."/>
            <person name="Mendes T.D."/>
            <person name="Damaso M.C.T."/>
            <person name="Favaro L.C.L."/>
        </authorList>
    </citation>
    <scope>NUCLEOTIDE SEQUENCE [LARGE SCALE GENOMIC DNA]</scope>
    <source>
        <strain evidence="4 5">CFAM-422</strain>
    </source>
</reference>
<feature type="domain" description="Nephrocystin 3-like N-terminal" evidence="3">
    <location>
        <begin position="375"/>
        <end position="542"/>
    </location>
</feature>
<dbReference type="SUPFAM" id="SSF52540">
    <property type="entry name" value="P-loop containing nucleoside triphosphate hydrolases"/>
    <property type="match status" value="1"/>
</dbReference>
<dbReference type="Gene3D" id="3.40.50.1580">
    <property type="entry name" value="Nucleoside phosphorylase domain"/>
    <property type="match status" value="1"/>
</dbReference>
<comment type="caution">
    <text evidence="4">The sequence shown here is derived from an EMBL/GenBank/DDBJ whole genome shotgun (WGS) entry which is preliminary data.</text>
</comment>
<dbReference type="PROSITE" id="PS50082">
    <property type="entry name" value="WD_REPEATS_2"/>
    <property type="match status" value="1"/>
</dbReference>
<accession>A0A9P4X945</accession>
<evidence type="ECO:0000256" key="1">
    <source>
        <dbReference type="ARBA" id="ARBA00022737"/>
    </source>
</evidence>
<dbReference type="InterPro" id="IPR027417">
    <property type="entry name" value="P-loop_NTPase"/>
</dbReference>
<feature type="repeat" description="WD" evidence="2">
    <location>
        <begin position="1107"/>
        <end position="1139"/>
    </location>
</feature>
<organism evidence="4 5">
    <name type="scientific">Trichoderma lentiforme</name>
    <dbReference type="NCBI Taxonomy" id="1567552"/>
    <lineage>
        <taxon>Eukaryota</taxon>
        <taxon>Fungi</taxon>
        <taxon>Dikarya</taxon>
        <taxon>Ascomycota</taxon>
        <taxon>Pezizomycotina</taxon>
        <taxon>Sordariomycetes</taxon>
        <taxon>Hypocreomycetidae</taxon>
        <taxon>Hypocreales</taxon>
        <taxon>Hypocreaceae</taxon>
        <taxon>Trichoderma</taxon>
    </lineage>
</organism>
<protein>
    <recommendedName>
        <fullName evidence="3">Nephrocystin 3-like N-terminal domain-containing protein</fullName>
    </recommendedName>
</protein>
<dbReference type="Gene3D" id="3.40.50.300">
    <property type="entry name" value="P-loop containing nucleotide triphosphate hydrolases"/>
    <property type="match status" value="1"/>
</dbReference>
<dbReference type="PANTHER" id="PTHR46082:SF11">
    <property type="entry name" value="AAA+ ATPASE DOMAIN-CONTAINING PROTEIN-RELATED"/>
    <property type="match status" value="1"/>
</dbReference>
<dbReference type="SUPFAM" id="SSF82171">
    <property type="entry name" value="DPP6 N-terminal domain-like"/>
    <property type="match status" value="1"/>
</dbReference>
<evidence type="ECO:0000256" key="2">
    <source>
        <dbReference type="PROSITE-ProRule" id="PRU00221"/>
    </source>
</evidence>
<sequence length="1517" mass="170525">MADPDLYTVGWICAIHTELVAALALLDERHDCPKELDPNDSNNYELGKISNHYVAIACLPDGEHGIAAAAGAAINLLRSFPNIRFGLMVGTGGGAPTSHHDIRLGDVVVSTPGDGKGGVFQYDFGKTMQNQAFVETGFLDQPPRLLRTAVAGLKASYEMDGHMLTEEVNNALQRKPRLQKTYSRPQTGDILYKSTFTHISRPWEACEACDDDPSNYILRRPRDENDDDPAIHYGLIASGNQRMENAIIRDKLAIENGVLCFETEAAGLMNHFPCLIIRGICDYADTHNNSKWQGYASMMAAAYARDLIRRLIPEQVQARKTANDILLRLTDQMSELTFNTDKIAHKLDLAKLSIAEGAEYGSYADQHEDECLQGTRTKILHDIDEWATSLSSKCIFWLNGMAGTGKSTISRTIAKTLRGKDLLGASFFFKKGEADRGNATRFFSTIASQLQTRVPGMADHLRKVIDSESQISTKSLKEQFKRLILEPISSLKAANNQPSFLVVVVDALDECDNDKDIKVILDLIPQLQASSSVHFRVFITSRPELPIRLGFKKMEENDYQDLILHQIPKDDIEYDIQFFLKSRLAEIRESRMLPEEWPGETNIHALTTISIPLFIFAATMCRVFEDHDMDPRKCLDEYLKHEAEDSKLDAIYLPVLNRICTKYSDADGRKDQFIQDVREVVSAVMLLENPLSMTKLSVLMGIPTTAINSRLSSLHSVLNVPKDENKPIRLFHLSFRDFLLDHKTPAKTAIWIDKKATHQKLAIQCLNIMRTHLKKNLCNLPNYAVSSNDIPDETVSQHLSQPLEYSCRYWVEHLVQGQGPVEDSQSFLEIHLLHWVEAMVILNCVPELIKALTYLQLFIQDNGDNQASELLLDAIRYVLRNERMIKKNPLQLYVSGLIFAPAVSAVKRQFSRELPDFLSMIQNVDSYWGAELGELQNSFNPICWAVSATGRVLAAGFLDMTMRFWDTITGNLITGWRAGESGRIPWIRAIAFSSDDKLLAVCLGGPGKLQIHDSNKGTLHSTFDEDVGRVTSLVFTDGGQVLASPSKSWDFLTWDHATGIQHHTLTKPLSEDAYTTFSPDGLILASHCHGTNIDLWDLEVHNLQHTLGGHANHISCMSFSADGRLLASGDREGTVIIWDTAIGVQRQHITNRLGSVFRISFSPEGQRLALLFKRQGSIVVWDLSENRSIQILWDKSRTRRDVLFYRDNKTLASFGGLEEPIRLWDATDVSQKSRQPHASQVKSVVFSPDGQLLATVCRRVLIWMVTSESIIQNLGDIYHGNILAFSPSNTLLAFSSSPTVIKLWNINTEMQQSSIYAFGEVRCIAFSSDDQLVACLVDLQDINVWDLTTGTLRNIISDFQYHPHIRSINFSFNSEYLATYTLFPHPYQPKWLIKAFRLVNTDIADFYFWAPHAKAHFSRDNINRVHDVPVFEFGTPQVDLNGVMVSEGNDEQTNDVQNQLAIYDQWLYYQGEKVLWLPGSHRVSCWASNNKTIAIGHASGGVTIIKISPQSGRGEFS</sequence>
<dbReference type="GO" id="GO:0009116">
    <property type="term" value="P:nucleoside metabolic process"/>
    <property type="evidence" value="ECO:0007669"/>
    <property type="project" value="InterPro"/>
</dbReference>
<keyword evidence="5" id="KW-1185">Reference proteome</keyword>
<dbReference type="InterPro" id="IPR056884">
    <property type="entry name" value="NPHP3-like_N"/>
</dbReference>
<proteinExistence type="predicted"/>
<dbReference type="InterPro" id="IPR035994">
    <property type="entry name" value="Nucleoside_phosphorylase_sf"/>
</dbReference>
<dbReference type="InterPro" id="IPR015943">
    <property type="entry name" value="WD40/YVTN_repeat-like_dom_sf"/>
</dbReference>
<keyword evidence="1" id="KW-0677">Repeat</keyword>
<dbReference type="Pfam" id="PF24883">
    <property type="entry name" value="NPHP3_N"/>
    <property type="match status" value="1"/>
</dbReference>
<dbReference type="EMBL" id="QLNT01000018">
    <property type="protein sequence ID" value="KAF3065637.1"/>
    <property type="molecule type" value="Genomic_DNA"/>
</dbReference>
<dbReference type="InterPro" id="IPR053137">
    <property type="entry name" value="NLR-like"/>
</dbReference>
<dbReference type="PANTHER" id="PTHR46082">
    <property type="entry name" value="ATP/GTP-BINDING PROTEIN-RELATED"/>
    <property type="match status" value="1"/>
</dbReference>
<dbReference type="SUPFAM" id="SSF50998">
    <property type="entry name" value="Quinoprotein alcohol dehydrogenase-like"/>
    <property type="match status" value="1"/>
</dbReference>
<gene>
    <name evidence="4" type="ORF">CFAM422_009521</name>
</gene>
<dbReference type="SUPFAM" id="SSF53167">
    <property type="entry name" value="Purine and uridine phosphorylases"/>
    <property type="match status" value="1"/>
</dbReference>